<evidence type="ECO:0000313" key="3">
    <source>
        <dbReference type="Proteomes" id="UP000059680"/>
    </source>
</evidence>
<reference evidence="2 3" key="2">
    <citation type="journal article" date="2013" name="Plant Cell Physiol.">
        <title>Rice Annotation Project Database (RAP-DB): an integrative and interactive database for rice genomics.</title>
        <authorList>
            <person name="Sakai H."/>
            <person name="Lee S.S."/>
            <person name="Tanaka T."/>
            <person name="Numa H."/>
            <person name="Kim J."/>
            <person name="Kawahara Y."/>
            <person name="Wakimoto H."/>
            <person name="Yang C.C."/>
            <person name="Iwamoto M."/>
            <person name="Abe T."/>
            <person name="Yamada Y."/>
            <person name="Muto A."/>
            <person name="Inokuchi H."/>
            <person name="Ikemura T."/>
            <person name="Matsumoto T."/>
            <person name="Sasaki T."/>
            <person name="Itoh T."/>
        </authorList>
    </citation>
    <scope>NUCLEOTIDE SEQUENCE [LARGE SCALE GENOMIC DNA]</scope>
    <source>
        <strain evidence="3">cv. Nipponbare</strain>
    </source>
</reference>
<name>A0A0P0VJX0_ORYSJ</name>
<dbReference type="AlphaFoldDB" id="A0A0P0VJX0"/>
<dbReference type="InParanoid" id="A0A0P0VJX0"/>
<accession>A0A0P0VJX0</accession>
<reference evidence="2 3" key="3">
    <citation type="journal article" date="2013" name="Rice">
        <title>Improvement of the Oryza sativa Nipponbare reference genome using next generation sequence and optical map data.</title>
        <authorList>
            <person name="Kawahara Y."/>
            <person name="de la Bastide M."/>
            <person name="Hamilton J.P."/>
            <person name="Kanamori H."/>
            <person name="McCombie W.R."/>
            <person name="Ouyang S."/>
            <person name="Schwartz D.C."/>
            <person name="Tanaka T."/>
            <person name="Wu J."/>
            <person name="Zhou S."/>
            <person name="Childs K.L."/>
            <person name="Davidson R.M."/>
            <person name="Lin H."/>
            <person name="Quesada-Ocampo L."/>
            <person name="Vaillancourt B."/>
            <person name="Sakai H."/>
            <person name="Lee S.S."/>
            <person name="Kim J."/>
            <person name="Numa H."/>
            <person name="Itoh T."/>
            <person name="Buell C.R."/>
            <person name="Matsumoto T."/>
        </authorList>
    </citation>
    <scope>NUCLEOTIDE SEQUENCE [LARGE SCALE GENOMIC DNA]</scope>
    <source>
        <strain evidence="3">cv. Nipponbare</strain>
    </source>
</reference>
<organism evidence="2 3">
    <name type="scientific">Oryza sativa subsp. japonica</name>
    <name type="common">Rice</name>
    <dbReference type="NCBI Taxonomy" id="39947"/>
    <lineage>
        <taxon>Eukaryota</taxon>
        <taxon>Viridiplantae</taxon>
        <taxon>Streptophyta</taxon>
        <taxon>Embryophyta</taxon>
        <taxon>Tracheophyta</taxon>
        <taxon>Spermatophyta</taxon>
        <taxon>Magnoliopsida</taxon>
        <taxon>Liliopsida</taxon>
        <taxon>Poales</taxon>
        <taxon>Poaceae</taxon>
        <taxon>BOP clade</taxon>
        <taxon>Oryzoideae</taxon>
        <taxon>Oryzeae</taxon>
        <taxon>Oryzinae</taxon>
        <taxon>Oryza</taxon>
        <taxon>Oryza sativa</taxon>
    </lineage>
</organism>
<dbReference type="Gramene" id="Os02t0534550-00">
    <property type="protein sequence ID" value="Os02t0534550-00"/>
    <property type="gene ID" value="Os02g0534550"/>
</dbReference>
<dbReference type="Proteomes" id="UP000059680">
    <property type="component" value="Chromosome 2"/>
</dbReference>
<reference evidence="3" key="1">
    <citation type="journal article" date="2005" name="Nature">
        <title>The map-based sequence of the rice genome.</title>
        <authorList>
            <consortium name="International rice genome sequencing project (IRGSP)"/>
            <person name="Matsumoto T."/>
            <person name="Wu J."/>
            <person name="Kanamori H."/>
            <person name="Katayose Y."/>
            <person name="Fujisawa M."/>
            <person name="Namiki N."/>
            <person name="Mizuno H."/>
            <person name="Yamamoto K."/>
            <person name="Antonio B.A."/>
            <person name="Baba T."/>
            <person name="Sakata K."/>
            <person name="Nagamura Y."/>
            <person name="Aoki H."/>
            <person name="Arikawa K."/>
            <person name="Arita K."/>
            <person name="Bito T."/>
            <person name="Chiden Y."/>
            <person name="Fujitsuka N."/>
            <person name="Fukunaka R."/>
            <person name="Hamada M."/>
            <person name="Harada C."/>
            <person name="Hayashi A."/>
            <person name="Hijishita S."/>
            <person name="Honda M."/>
            <person name="Hosokawa S."/>
            <person name="Ichikawa Y."/>
            <person name="Idonuma A."/>
            <person name="Iijima M."/>
            <person name="Ikeda M."/>
            <person name="Ikeno M."/>
            <person name="Ito K."/>
            <person name="Ito S."/>
            <person name="Ito T."/>
            <person name="Ito Y."/>
            <person name="Ito Y."/>
            <person name="Iwabuchi A."/>
            <person name="Kamiya K."/>
            <person name="Karasawa W."/>
            <person name="Kurita K."/>
            <person name="Katagiri S."/>
            <person name="Kikuta A."/>
            <person name="Kobayashi H."/>
            <person name="Kobayashi N."/>
            <person name="Machita K."/>
            <person name="Maehara T."/>
            <person name="Masukawa M."/>
            <person name="Mizubayashi T."/>
            <person name="Mukai Y."/>
            <person name="Nagasaki H."/>
            <person name="Nagata Y."/>
            <person name="Naito S."/>
            <person name="Nakashima M."/>
            <person name="Nakama Y."/>
            <person name="Nakamichi Y."/>
            <person name="Nakamura M."/>
            <person name="Meguro A."/>
            <person name="Negishi M."/>
            <person name="Ohta I."/>
            <person name="Ohta T."/>
            <person name="Okamoto M."/>
            <person name="Ono N."/>
            <person name="Saji S."/>
            <person name="Sakaguchi M."/>
            <person name="Sakai K."/>
            <person name="Shibata M."/>
            <person name="Shimokawa T."/>
            <person name="Song J."/>
            <person name="Takazaki Y."/>
            <person name="Terasawa K."/>
            <person name="Tsugane M."/>
            <person name="Tsuji K."/>
            <person name="Ueda S."/>
            <person name="Waki K."/>
            <person name="Yamagata H."/>
            <person name="Yamamoto M."/>
            <person name="Yamamoto S."/>
            <person name="Yamane H."/>
            <person name="Yoshiki S."/>
            <person name="Yoshihara R."/>
            <person name="Yukawa K."/>
            <person name="Zhong H."/>
            <person name="Yano M."/>
            <person name="Yuan Q."/>
            <person name="Ouyang S."/>
            <person name="Liu J."/>
            <person name="Jones K.M."/>
            <person name="Gansberger K."/>
            <person name="Moffat K."/>
            <person name="Hill J."/>
            <person name="Bera J."/>
            <person name="Fadrosh D."/>
            <person name="Jin S."/>
            <person name="Johri S."/>
            <person name="Kim M."/>
            <person name="Overton L."/>
            <person name="Reardon M."/>
            <person name="Tsitrin T."/>
            <person name="Vuong H."/>
            <person name="Weaver B."/>
            <person name="Ciecko A."/>
            <person name="Tallon L."/>
            <person name="Jackson J."/>
            <person name="Pai G."/>
            <person name="Aken S.V."/>
            <person name="Utterback T."/>
            <person name="Reidmuller S."/>
            <person name="Feldblyum T."/>
            <person name="Hsiao J."/>
            <person name="Zismann V."/>
            <person name="Iobst S."/>
            <person name="de Vazeille A.R."/>
            <person name="Buell C.R."/>
            <person name="Ying K."/>
            <person name="Li Y."/>
            <person name="Lu T."/>
            <person name="Huang Y."/>
            <person name="Zhao Q."/>
            <person name="Feng Q."/>
            <person name="Zhang L."/>
            <person name="Zhu J."/>
            <person name="Weng Q."/>
            <person name="Mu J."/>
            <person name="Lu Y."/>
            <person name="Fan D."/>
            <person name="Liu Y."/>
            <person name="Guan J."/>
            <person name="Zhang Y."/>
            <person name="Yu S."/>
            <person name="Liu X."/>
            <person name="Zhang Y."/>
            <person name="Hong G."/>
            <person name="Han B."/>
            <person name="Choisne N."/>
            <person name="Demange N."/>
            <person name="Orjeda G."/>
            <person name="Samain S."/>
            <person name="Cattolico L."/>
            <person name="Pelletier E."/>
            <person name="Couloux A."/>
            <person name="Segurens B."/>
            <person name="Wincker P."/>
            <person name="D'Hont A."/>
            <person name="Scarpelli C."/>
            <person name="Weissenbach J."/>
            <person name="Salanoubat M."/>
            <person name="Quetier F."/>
            <person name="Yu Y."/>
            <person name="Kim H.R."/>
            <person name="Rambo T."/>
            <person name="Currie J."/>
            <person name="Collura K."/>
            <person name="Luo M."/>
            <person name="Yang T."/>
            <person name="Ammiraju J.S.S."/>
            <person name="Engler F."/>
            <person name="Soderlund C."/>
            <person name="Wing R.A."/>
            <person name="Palmer L.E."/>
            <person name="de la Bastide M."/>
            <person name="Spiegel L."/>
            <person name="Nascimento L."/>
            <person name="Zutavern T."/>
            <person name="O'Shaughnessy A."/>
            <person name="Dike S."/>
            <person name="Dedhia N."/>
            <person name="Preston R."/>
            <person name="Balija V."/>
            <person name="McCombie W.R."/>
            <person name="Chow T."/>
            <person name="Chen H."/>
            <person name="Chung M."/>
            <person name="Chen C."/>
            <person name="Shaw J."/>
            <person name="Wu H."/>
            <person name="Hsiao K."/>
            <person name="Chao Y."/>
            <person name="Chu M."/>
            <person name="Cheng C."/>
            <person name="Hour A."/>
            <person name="Lee P."/>
            <person name="Lin S."/>
            <person name="Lin Y."/>
            <person name="Liou J."/>
            <person name="Liu S."/>
            <person name="Hsing Y."/>
            <person name="Raghuvanshi S."/>
            <person name="Mohanty A."/>
            <person name="Bharti A.K."/>
            <person name="Gaur A."/>
            <person name="Gupta V."/>
            <person name="Kumar D."/>
            <person name="Ravi V."/>
            <person name="Vij S."/>
            <person name="Kapur A."/>
            <person name="Khurana P."/>
            <person name="Khurana P."/>
            <person name="Khurana J.P."/>
            <person name="Tyagi A.K."/>
            <person name="Gaikwad K."/>
            <person name="Singh A."/>
            <person name="Dalal V."/>
            <person name="Srivastava S."/>
            <person name="Dixit A."/>
            <person name="Pal A.K."/>
            <person name="Ghazi I.A."/>
            <person name="Yadav M."/>
            <person name="Pandit A."/>
            <person name="Bhargava A."/>
            <person name="Sureshbabu K."/>
            <person name="Batra K."/>
            <person name="Sharma T.R."/>
            <person name="Mohapatra T."/>
            <person name="Singh N.K."/>
            <person name="Messing J."/>
            <person name="Nelson A.B."/>
            <person name="Fuks G."/>
            <person name="Kavchok S."/>
            <person name="Keizer G."/>
            <person name="Linton E."/>
            <person name="Llaca V."/>
            <person name="Song R."/>
            <person name="Tanyolac B."/>
            <person name="Young S."/>
            <person name="Ho-Il K."/>
            <person name="Hahn J.H."/>
            <person name="Sangsakoo G."/>
            <person name="Vanavichit A."/>
            <person name="de Mattos Luiz.A.T."/>
            <person name="Zimmer P.D."/>
            <person name="Malone G."/>
            <person name="Dellagostin O."/>
            <person name="de Oliveira A.C."/>
            <person name="Bevan M."/>
            <person name="Bancroft I."/>
            <person name="Minx P."/>
            <person name="Cordum H."/>
            <person name="Wilson R."/>
            <person name="Cheng Z."/>
            <person name="Jin W."/>
            <person name="Jiang J."/>
            <person name="Leong S.A."/>
            <person name="Iwama H."/>
            <person name="Gojobori T."/>
            <person name="Itoh T."/>
            <person name="Niimura Y."/>
            <person name="Fujii Y."/>
            <person name="Habara T."/>
            <person name="Sakai H."/>
            <person name="Sato Y."/>
            <person name="Wilson G."/>
            <person name="Kumar K."/>
            <person name="McCouch S."/>
            <person name="Juretic N."/>
            <person name="Hoen D."/>
            <person name="Wright S."/>
            <person name="Bruskiewich R."/>
            <person name="Bureau T."/>
            <person name="Miyao A."/>
            <person name="Hirochika H."/>
            <person name="Nishikawa T."/>
            <person name="Kadowaki K."/>
            <person name="Sugiura M."/>
            <person name="Burr B."/>
            <person name="Sasaki T."/>
        </authorList>
    </citation>
    <scope>NUCLEOTIDE SEQUENCE [LARGE SCALE GENOMIC DNA]</scope>
    <source>
        <strain evidence="3">cv. Nipponbare</strain>
    </source>
</reference>
<feature type="region of interest" description="Disordered" evidence="1">
    <location>
        <begin position="1"/>
        <end position="75"/>
    </location>
</feature>
<evidence type="ECO:0000256" key="1">
    <source>
        <dbReference type="SAM" id="MobiDB-lite"/>
    </source>
</evidence>
<dbReference type="PaxDb" id="39947-A0A0P0VJX0"/>
<dbReference type="EMBL" id="AP014958">
    <property type="protein sequence ID" value="BAS79054.1"/>
    <property type="molecule type" value="Genomic_DNA"/>
</dbReference>
<feature type="compositionally biased region" description="Low complexity" evidence="1">
    <location>
        <begin position="49"/>
        <end position="67"/>
    </location>
</feature>
<keyword evidence="3" id="KW-1185">Reference proteome</keyword>
<gene>
    <name evidence="2" type="ordered locus">Os02g0534550</name>
    <name evidence="2" type="ORF">OSNPB_020534550</name>
</gene>
<sequence length="164" mass="17362">MRTTGLAPCPAGLKTRKKTAVFSSRPAEASTHSPNTTPPLTSAPFAPHSLSASSPNAGSNASAFSSPDTSKLTSTNLVGSEARDLEMFPGLHHLVKDADRFAPQRLQLLDWPLQKLLPARDCKIVTMIYMDAGPALRLVVGDAVGLVSPPKQDAAVLHRVEEGL</sequence>
<evidence type="ECO:0000313" key="2">
    <source>
        <dbReference type="EMBL" id="BAS79054.1"/>
    </source>
</evidence>
<feature type="compositionally biased region" description="Polar residues" evidence="1">
    <location>
        <begin position="30"/>
        <end position="40"/>
    </location>
</feature>
<proteinExistence type="predicted"/>
<protein>
    <submittedName>
        <fullName evidence="2">Os02g0534550 protein</fullName>
    </submittedName>
</protein>